<feature type="domain" description="HTH cro/C1-type" evidence="2">
    <location>
        <begin position="9"/>
        <end position="63"/>
    </location>
</feature>
<dbReference type="OrthoDB" id="9805856at2"/>
<dbReference type="RefSeq" id="WP_086331157.1">
    <property type="nucleotide sequence ID" value="NZ_NGLE02000001.1"/>
</dbReference>
<dbReference type="GO" id="GO:0003677">
    <property type="term" value="F:DNA binding"/>
    <property type="evidence" value="ECO:0007669"/>
    <property type="project" value="UniProtKB-KW"/>
</dbReference>
<dbReference type="Proteomes" id="UP000195139">
    <property type="component" value="Unassembled WGS sequence"/>
</dbReference>
<protein>
    <recommendedName>
        <fullName evidence="2">HTH cro/C1-type domain-containing protein</fullName>
    </recommendedName>
</protein>
<organism evidence="4">
    <name type="scientific">Candidatus Enterococcus mansonii</name>
    <dbReference type="NCBI Taxonomy" id="1834181"/>
    <lineage>
        <taxon>Bacteria</taxon>
        <taxon>Bacillati</taxon>
        <taxon>Bacillota</taxon>
        <taxon>Bacilli</taxon>
        <taxon>Lactobacillales</taxon>
        <taxon>Enterococcaceae</taxon>
        <taxon>Enterococcus</taxon>
    </lineage>
</organism>
<dbReference type="CDD" id="cd00093">
    <property type="entry name" value="HTH_XRE"/>
    <property type="match status" value="1"/>
</dbReference>
<dbReference type="EMBL" id="NGLE02000001">
    <property type="protein sequence ID" value="MEI5993604.1"/>
    <property type="molecule type" value="Genomic_DNA"/>
</dbReference>
<dbReference type="STRING" id="1834181.A5880_002285"/>
<name>A0A242CCN2_9ENTE</name>
<comment type="caution">
    <text evidence="4">The sequence shown here is derived from an EMBL/GenBank/DDBJ whole genome shotgun (WGS) entry which is preliminary data.</text>
</comment>
<dbReference type="InterPro" id="IPR001387">
    <property type="entry name" value="Cro/C1-type_HTH"/>
</dbReference>
<dbReference type="Gene3D" id="1.10.260.40">
    <property type="entry name" value="lambda repressor-like DNA-binding domains"/>
    <property type="match status" value="1"/>
</dbReference>
<keyword evidence="1" id="KW-0238">DNA-binding</keyword>
<reference evidence="3 5" key="2">
    <citation type="submission" date="2018-07" db="EMBL/GenBank/DDBJ databases">
        <title>The Genome Sequence of Enterococcus sp. DIV0659b.</title>
        <authorList>
            <consortium name="The Broad Institute Genomics Platform"/>
            <consortium name="The Broad Institute Genomic Center for Infectious Diseases"/>
            <person name="Earl A."/>
            <person name="Manson A."/>
            <person name="Schwartman J."/>
            <person name="Gilmore M."/>
            <person name="Abouelleil A."/>
            <person name="Cao P."/>
            <person name="Chapman S."/>
            <person name="Cusick C."/>
            <person name="Shea T."/>
            <person name="Young S."/>
            <person name="Neafsey D."/>
            <person name="Nusbaum C."/>
            <person name="Birren B."/>
        </authorList>
    </citation>
    <scope>NUCLEOTIDE SEQUENCE [LARGE SCALE GENOMIC DNA]</scope>
    <source>
        <strain evidence="3 5">4G2_DIV0659</strain>
    </source>
</reference>
<dbReference type="EMBL" id="NGLE01000003">
    <property type="protein sequence ID" value="OTO08015.1"/>
    <property type="molecule type" value="Genomic_DNA"/>
</dbReference>
<evidence type="ECO:0000313" key="4">
    <source>
        <dbReference type="EMBL" id="OTO08015.1"/>
    </source>
</evidence>
<gene>
    <name evidence="3" type="ORF">A5880_001151</name>
    <name evidence="4" type="ORF">A5880_002285</name>
</gene>
<sequence length="267" mass="30690">MTVEIGKQIKKFRQERDISQQELADYLKVSRQTISKWELGKSLPDLENVVRLSEYFNSSVDNLLGRKKSGFFRSLFEGKERRHNSMDQNKQENQNAAFYSAYTQELKPLFLEGKRVNTFVKIEDKLFPQATFSKLLGYANCLCSFSSEQVSIKQIGKAKVVVNAAVDEQIAVFPLQDIKEVNLQFGKYIRNVGGNFVTLIDIITTDQEYHLWVESLKVAHEIWHHETFASIKLNVDPTFKAALNLLNEEESVEAIRSQADAIQLFSR</sequence>
<dbReference type="Pfam" id="PF01381">
    <property type="entry name" value="HTH_3"/>
    <property type="match status" value="1"/>
</dbReference>
<evidence type="ECO:0000313" key="5">
    <source>
        <dbReference type="Proteomes" id="UP000195139"/>
    </source>
</evidence>
<reference evidence="4" key="1">
    <citation type="submission" date="2017-05" db="EMBL/GenBank/DDBJ databases">
        <title>The Genome Sequence of Enterococcus sp. 4G2_DIV0659.</title>
        <authorList>
            <consortium name="The Broad Institute Genomics Platform"/>
            <consortium name="The Broad Institute Genomic Center for Infectious Diseases"/>
            <person name="Earl A."/>
            <person name="Manson A."/>
            <person name="Schwartman J."/>
            <person name="Gilmore M."/>
            <person name="Abouelleil A."/>
            <person name="Cao P."/>
            <person name="Chapman S."/>
            <person name="Cusick C."/>
            <person name="Shea T."/>
            <person name="Young S."/>
            <person name="Neafsey D."/>
            <person name="Nusbaum C."/>
            <person name="Birren B."/>
        </authorList>
    </citation>
    <scope>NUCLEOTIDE SEQUENCE [LARGE SCALE GENOMIC DNA]</scope>
    <source>
        <strain evidence="4">4G2_DIV0659</strain>
    </source>
</reference>
<accession>A0A242CCN2</accession>
<evidence type="ECO:0000256" key="1">
    <source>
        <dbReference type="ARBA" id="ARBA00023125"/>
    </source>
</evidence>
<evidence type="ECO:0000259" key="2">
    <source>
        <dbReference type="PROSITE" id="PS50943"/>
    </source>
</evidence>
<keyword evidence="5" id="KW-1185">Reference proteome</keyword>
<proteinExistence type="predicted"/>
<dbReference type="PANTHER" id="PTHR46558:SF11">
    <property type="entry name" value="HTH-TYPE TRANSCRIPTIONAL REGULATOR XRE"/>
    <property type="match status" value="1"/>
</dbReference>
<dbReference type="InterPro" id="IPR010982">
    <property type="entry name" value="Lambda_DNA-bd_dom_sf"/>
</dbReference>
<dbReference type="AlphaFoldDB" id="A0A242CCN2"/>
<dbReference type="PROSITE" id="PS50943">
    <property type="entry name" value="HTH_CROC1"/>
    <property type="match status" value="1"/>
</dbReference>
<dbReference type="SUPFAM" id="SSF47413">
    <property type="entry name" value="lambda repressor-like DNA-binding domains"/>
    <property type="match status" value="1"/>
</dbReference>
<evidence type="ECO:0000313" key="3">
    <source>
        <dbReference type="EMBL" id="MEI5993604.1"/>
    </source>
</evidence>
<dbReference type="PANTHER" id="PTHR46558">
    <property type="entry name" value="TRACRIPTIONAL REGULATORY PROTEIN-RELATED-RELATED"/>
    <property type="match status" value="1"/>
</dbReference>
<dbReference type="SMART" id="SM00530">
    <property type="entry name" value="HTH_XRE"/>
    <property type="match status" value="1"/>
</dbReference>